<dbReference type="EMBL" id="BMYS01000007">
    <property type="protein sequence ID" value="GGW84537.1"/>
    <property type="molecule type" value="Genomic_DNA"/>
</dbReference>
<sequence>MMTSKAPQSPMPAQNTMDFMINRPSHEPEDDFSFLGAVVLLITRDFKALWAEFPEKLTGFCN</sequence>
<accession>A0A918MY51</accession>
<evidence type="ECO:0000256" key="1">
    <source>
        <dbReference type="SAM" id="MobiDB-lite"/>
    </source>
</evidence>
<dbReference type="Proteomes" id="UP000608345">
    <property type="component" value="Unassembled WGS sequence"/>
</dbReference>
<comment type="caution">
    <text evidence="2">The sequence shown here is derived from an EMBL/GenBank/DDBJ whole genome shotgun (WGS) entry which is preliminary data.</text>
</comment>
<proteinExistence type="predicted"/>
<organism evidence="2 3">
    <name type="scientific">Advenella faeciporci</name>
    <dbReference type="NCBI Taxonomy" id="797535"/>
    <lineage>
        <taxon>Bacteria</taxon>
        <taxon>Pseudomonadati</taxon>
        <taxon>Pseudomonadota</taxon>
        <taxon>Betaproteobacteria</taxon>
        <taxon>Burkholderiales</taxon>
        <taxon>Alcaligenaceae</taxon>
    </lineage>
</organism>
<keyword evidence="3" id="KW-1185">Reference proteome</keyword>
<reference evidence="2" key="1">
    <citation type="journal article" date="2014" name="Int. J. Syst. Evol. Microbiol.">
        <title>Complete genome sequence of Corynebacterium casei LMG S-19264T (=DSM 44701T), isolated from a smear-ripened cheese.</title>
        <authorList>
            <consortium name="US DOE Joint Genome Institute (JGI-PGF)"/>
            <person name="Walter F."/>
            <person name="Albersmeier A."/>
            <person name="Kalinowski J."/>
            <person name="Ruckert C."/>
        </authorList>
    </citation>
    <scope>NUCLEOTIDE SEQUENCE</scope>
    <source>
        <strain evidence="2">KCTC 23732</strain>
    </source>
</reference>
<dbReference type="AlphaFoldDB" id="A0A918MY51"/>
<name>A0A918MY51_9BURK</name>
<reference evidence="2" key="2">
    <citation type="submission" date="2020-09" db="EMBL/GenBank/DDBJ databases">
        <authorList>
            <person name="Sun Q."/>
            <person name="Kim S."/>
        </authorList>
    </citation>
    <scope>NUCLEOTIDE SEQUENCE</scope>
    <source>
        <strain evidence="2">KCTC 23732</strain>
    </source>
</reference>
<evidence type="ECO:0000313" key="3">
    <source>
        <dbReference type="Proteomes" id="UP000608345"/>
    </source>
</evidence>
<evidence type="ECO:0000313" key="2">
    <source>
        <dbReference type="EMBL" id="GGW84537.1"/>
    </source>
</evidence>
<feature type="region of interest" description="Disordered" evidence="1">
    <location>
        <begin position="1"/>
        <end position="22"/>
    </location>
</feature>
<feature type="compositionally biased region" description="Polar residues" evidence="1">
    <location>
        <begin position="1"/>
        <end position="17"/>
    </location>
</feature>
<protein>
    <submittedName>
        <fullName evidence="2">Uncharacterized protein</fullName>
    </submittedName>
</protein>
<gene>
    <name evidence="2" type="ORF">GCM10011450_13170</name>
</gene>